<dbReference type="GeneID" id="93734546"/>
<keyword evidence="1" id="KW-1133">Transmembrane helix</keyword>
<dbReference type="Proteomes" id="UP000002357">
    <property type="component" value="Plasmid pSCL4"/>
</dbReference>
<proteinExistence type="predicted"/>
<feature type="transmembrane region" description="Helical" evidence="1">
    <location>
        <begin position="44"/>
        <end position="65"/>
    </location>
</feature>
<evidence type="ECO:0000313" key="3">
    <source>
        <dbReference type="Proteomes" id="UP000002357"/>
    </source>
</evidence>
<feature type="transmembrane region" description="Helical" evidence="1">
    <location>
        <begin position="86"/>
        <end position="110"/>
    </location>
</feature>
<evidence type="ECO:0000256" key="1">
    <source>
        <dbReference type="SAM" id="Phobius"/>
    </source>
</evidence>
<keyword evidence="1" id="KW-0472">Membrane</keyword>
<dbReference type="AlphaFoldDB" id="D5SM38"/>
<protein>
    <submittedName>
        <fullName evidence="2">Uncharacterized protein</fullName>
    </submittedName>
</protein>
<sequence>MMRDRPPATAPPFALRREVAVAYLAPSLTAGLGGILRGDPELTLAAFTSIGLTSAAVAAATGLWLRRRGRPRPGGPPRWTATVPRPALAAGVAAFAAVLAAAAGWLAAGWLPSHTPVPDPAWPGRLRTDLPLSAALAAGVLAWRWRATVPSPVPGRPAPRTVKGIPQ</sequence>
<dbReference type="EMBL" id="CM000914">
    <property type="protein sequence ID" value="EFG04981.2"/>
    <property type="molecule type" value="Genomic_DNA"/>
</dbReference>
<gene>
    <name evidence="2" type="ORF">SCLAV_p1499</name>
</gene>
<geneLocation type="plasmid" evidence="2 3">
    <name>pSCL4</name>
</geneLocation>
<feature type="transmembrane region" description="Helical" evidence="1">
    <location>
        <begin position="20"/>
        <end position="38"/>
    </location>
</feature>
<name>D5SM38_STRCL</name>
<accession>D5SM38</accession>
<keyword evidence="1" id="KW-0812">Transmembrane</keyword>
<reference evidence="2 3" key="1">
    <citation type="journal article" date="2010" name="Genome Biol. Evol.">
        <title>The sequence of a 1.8-mb bacterial linear plasmid reveals a rich evolutionary reservoir of secondary metabolic pathways.</title>
        <authorList>
            <person name="Medema M.H."/>
            <person name="Trefzer A."/>
            <person name="Kovalchuk A."/>
            <person name="van den Berg M."/>
            <person name="Mueller U."/>
            <person name="Heijne W."/>
            <person name="Wu L."/>
            <person name="Alam M.T."/>
            <person name="Ronning C.M."/>
            <person name="Nierman W.C."/>
            <person name="Bovenberg R.A.L."/>
            <person name="Breitling R."/>
            <person name="Takano E."/>
        </authorList>
    </citation>
    <scope>NUCLEOTIDE SEQUENCE [LARGE SCALE GENOMIC DNA]</scope>
    <source>
        <strain evidence="3">ATCC 27064 / DSM 738 / JCM 4710 / NBRC 13307 / NCIMB 12785 / NRRL 3585 / VKM Ac-602</strain>
        <plasmid evidence="2">pSCL4</plasmid>
    </source>
</reference>
<dbReference type="OrthoDB" id="2643490at2"/>
<organism evidence="2 3">
    <name type="scientific">Streptomyces clavuligerus</name>
    <dbReference type="NCBI Taxonomy" id="1901"/>
    <lineage>
        <taxon>Bacteria</taxon>
        <taxon>Bacillati</taxon>
        <taxon>Actinomycetota</taxon>
        <taxon>Actinomycetes</taxon>
        <taxon>Kitasatosporales</taxon>
        <taxon>Streptomycetaceae</taxon>
        <taxon>Streptomyces</taxon>
    </lineage>
</organism>
<evidence type="ECO:0000313" key="2">
    <source>
        <dbReference type="EMBL" id="EFG04981.2"/>
    </source>
</evidence>
<dbReference type="eggNOG" id="ENOG5033XXA">
    <property type="taxonomic scope" value="Bacteria"/>
</dbReference>
<keyword evidence="2" id="KW-0614">Plasmid</keyword>
<dbReference type="RefSeq" id="WP_003963732.1">
    <property type="nucleotide sequence ID" value="NZ_CM000914.1"/>
</dbReference>
<keyword evidence="3" id="KW-1185">Reference proteome</keyword>